<gene>
    <name evidence="1" type="ORF">SPELUC_LOCUS10884</name>
</gene>
<keyword evidence="2" id="KW-1185">Reference proteome</keyword>
<accession>A0ACA9PBA5</accession>
<reference evidence="1" key="1">
    <citation type="submission" date="2021-06" db="EMBL/GenBank/DDBJ databases">
        <authorList>
            <person name="Kallberg Y."/>
            <person name="Tangrot J."/>
            <person name="Rosling A."/>
        </authorList>
    </citation>
    <scope>NUCLEOTIDE SEQUENCE</scope>
    <source>
        <strain evidence="1">28 12/20/2015</strain>
    </source>
</reference>
<proteinExistence type="predicted"/>
<comment type="caution">
    <text evidence="1">The sequence shown here is derived from an EMBL/GenBank/DDBJ whole genome shotgun (WGS) entry which is preliminary data.</text>
</comment>
<evidence type="ECO:0000313" key="2">
    <source>
        <dbReference type="Proteomes" id="UP000789366"/>
    </source>
</evidence>
<dbReference type="EMBL" id="CAJVPW010021435">
    <property type="protein sequence ID" value="CAG8693459.1"/>
    <property type="molecule type" value="Genomic_DNA"/>
</dbReference>
<name>A0ACA9PBA5_9GLOM</name>
<protein>
    <submittedName>
        <fullName evidence="1">1483_t:CDS:1</fullName>
    </submittedName>
</protein>
<feature type="non-terminal residue" evidence="1">
    <location>
        <position position="164"/>
    </location>
</feature>
<sequence length="164" mass="17926">MTPNCPYATPNIYIQCNKISQSTFCSSYALSYLPGNVCGGILGDASATNAKIGDCPKLEVALNTLNNQNTISNKFMEANELKPIALLATEKIAIPISITVGVITTGGITYYIIHKRRKNNSLFQGQEIELPIINKELPELPNQKNNELSQLVQQTKEKIGSNLI</sequence>
<dbReference type="Proteomes" id="UP000789366">
    <property type="component" value="Unassembled WGS sequence"/>
</dbReference>
<evidence type="ECO:0000313" key="1">
    <source>
        <dbReference type="EMBL" id="CAG8693459.1"/>
    </source>
</evidence>
<organism evidence="1 2">
    <name type="scientific">Cetraspora pellucida</name>
    <dbReference type="NCBI Taxonomy" id="1433469"/>
    <lineage>
        <taxon>Eukaryota</taxon>
        <taxon>Fungi</taxon>
        <taxon>Fungi incertae sedis</taxon>
        <taxon>Mucoromycota</taxon>
        <taxon>Glomeromycotina</taxon>
        <taxon>Glomeromycetes</taxon>
        <taxon>Diversisporales</taxon>
        <taxon>Gigasporaceae</taxon>
        <taxon>Cetraspora</taxon>
    </lineage>
</organism>